<feature type="domain" description="AB hydrolase-1" evidence="1">
    <location>
        <begin position="7"/>
        <end position="244"/>
    </location>
</feature>
<accession>A0A4E9E7G9</accession>
<evidence type="ECO:0000313" key="2">
    <source>
        <dbReference type="EMBL" id="VIO56370.1"/>
    </source>
</evidence>
<proteinExistence type="predicted"/>
<evidence type="ECO:0000259" key="1">
    <source>
        <dbReference type="Pfam" id="PF12697"/>
    </source>
</evidence>
<dbReference type="InterPro" id="IPR029058">
    <property type="entry name" value="AB_hydrolase_fold"/>
</dbReference>
<dbReference type="PANTHER" id="PTHR37017:SF3">
    <property type="entry name" value="AB HYDROLASE-1 DOMAIN-CONTAINING PROTEIN"/>
    <property type="match status" value="1"/>
</dbReference>
<dbReference type="SUPFAM" id="SSF53474">
    <property type="entry name" value="alpha/beta-Hydrolases"/>
    <property type="match status" value="1"/>
</dbReference>
<name>A0A4E9E7G9_GIBZA</name>
<protein>
    <recommendedName>
        <fullName evidence="1">AB hydrolase-1 domain-containing protein</fullName>
    </recommendedName>
</protein>
<gene>
    <name evidence="2" type="ORF">FUG_LOCUS211515</name>
</gene>
<dbReference type="InterPro" id="IPR052897">
    <property type="entry name" value="Sec-Metab_Biosynth_Hydrolase"/>
</dbReference>
<dbReference type="AlphaFoldDB" id="A0A4E9E7G9"/>
<dbReference type="PANTHER" id="PTHR37017">
    <property type="entry name" value="AB HYDROLASE-1 DOMAIN-CONTAINING PROTEIN-RELATED"/>
    <property type="match status" value="1"/>
</dbReference>
<reference evidence="2" key="1">
    <citation type="submission" date="2019-04" db="EMBL/GenBank/DDBJ databases">
        <authorList>
            <person name="Melise S."/>
            <person name="Noan J."/>
            <person name="Okalmin O."/>
        </authorList>
    </citation>
    <scope>NUCLEOTIDE SEQUENCE</scope>
    <source>
        <strain evidence="2">FN9</strain>
    </source>
</reference>
<dbReference type="Pfam" id="PF12697">
    <property type="entry name" value="Abhydrolase_6"/>
    <property type="match status" value="1"/>
</dbReference>
<sequence>MTRKPSLIFVPGAWHTTEYWGKVISAMEAQDFKCIPVTLPSTQSTSTSVNFSTDVNAVREAIMAETAQEQDVVVLAHSYGGAVGASAIKGLSQKNSESNKGNGHVIGLFLIGTGFAAPGISFLEAIGGKPPPLWAADYENNTMPLQLDPIEMFYHDLPEEEAKYWVGKLTNQALTSVTDGYEVAYAGWKDVPVWYIILGEDRNLPVEVQKMFAQSAETAGADLVVREIMSSHSPMLSKPDDTVKALEDAIAAFTSTYAGE</sequence>
<dbReference type="Gene3D" id="3.40.50.1820">
    <property type="entry name" value="alpha/beta hydrolase"/>
    <property type="match status" value="1"/>
</dbReference>
<dbReference type="InterPro" id="IPR000073">
    <property type="entry name" value="AB_hydrolase_1"/>
</dbReference>
<organism evidence="2">
    <name type="scientific">Gibberella zeae</name>
    <name type="common">Wheat head blight fungus</name>
    <name type="synonym">Fusarium graminearum</name>
    <dbReference type="NCBI Taxonomy" id="5518"/>
    <lineage>
        <taxon>Eukaryota</taxon>
        <taxon>Fungi</taxon>
        <taxon>Dikarya</taxon>
        <taxon>Ascomycota</taxon>
        <taxon>Pezizomycotina</taxon>
        <taxon>Sordariomycetes</taxon>
        <taxon>Hypocreomycetidae</taxon>
        <taxon>Hypocreales</taxon>
        <taxon>Nectriaceae</taxon>
        <taxon>Fusarium</taxon>
    </lineage>
</organism>
<dbReference type="EMBL" id="CAAKMV010000124">
    <property type="protein sequence ID" value="VIO56370.1"/>
    <property type="molecule type" value="Genomic_DNA"/>
</dbReference>